<protein>
    <recommendedName>
        <fullName evidence="4">PA2779 family protein</fullName>
    </recommendedName>
</protein>
<keyword evidence="1" id="KW-0812">Transmembrane</keyword>
<evidence type="ECO:0000313" key="2">
    <source>
        <dbReference type="EMBL" id="AOS44435.1"/>
    </source>
</evidence>
<evidence type="ECO:0000313" key="3">
    <source>
        <dbReference type="Proteomes" id="UP000095228"/>
    </source>
</evidence>
<dbReference type="OrthoDB" id="5472108at2"/>
<feature type="transmembrane region" description="Helical" evidence="1">
    <location>
        <begin position="101"/>
        <end position="124"/>
    </location>
</feature>
<dbReference type="Proteomes" id="UP000095228">
    <property type="component" value="Chromosome"/>
</dbReference>
<dbReference type="STRING" id="1838286.Verru16b_01497"/>
<organism evidence="2 3">
    <name type="scientific">Lacunisphaera limnophila</name>
    <dbReference type="NCBI Taxonomy" id="1838286"/>
    <lineage>
        <taxon>Bacteria</taxon>
        <taxon>Pseudomonadati</taxon>
        <taxon>Verrucomicrobiota</taxon>
        <taxon>Opitutia</taxon>
        <taxon>Opitutales</taxon>
        <taxon>Opitutaceae</taxon>
        <taxon>Lacunisphaera</taxon>
    </lineage>
</organism>
<proteinExistence type="predicted"/>
<name>A0A1D8AU64_9BACT</name>
<keyword evidence="3" id="KW-1185">Reference proteome</keyword>
<gene>
    <name evidence="2" type="ORF">Verru16b_01497</name>
</gene>
<dbReference type="KEGG" id="obg:Verru16b_01497"/>
<dbReference type="InterPro" id="IPR046735">
    <property type="entry name" value="PA2779-like"/>
</dbReference>
<evidence type="ECO:0008006" key="4">
    <source>
        <dbReference type="Google" id="ProtNLM"/>
    </source>
</evidence>
<sequence>MKSLLSSSLPTWIRSTAALLALSFGLHAIAPSALAGPISSVEMLAGSTRTADLAKIQQALEHKVVNQRLGELGFTSAEIQLRLAQASDAELHQLATESEKVMAGGVTGLLISLLVIILLVFLILRVSENGTLPAAHGLRADQMMA</sequence>
<keyword evidence="1" id="KW-0472">Membrane</keyword>
<dbReference type="AlphaFoldDB" id="A0A1D8AU64"/>
<reference evidence="2 3" key="1">
    <citation type="submission" date="2016-06" db="EMBL/GenBank/DDBJ databases">
        <title>Three novel species with peptidoglycan cell walls form the new genus Lacunisphaera gen. nov. in the family Opitutaceae of the verrucomicrobial subdivision 4.</title>
        <authorList>
            <person name="Rast P."/>
            <person name="Gloeckner I."/>
            <person name="Jogler M."/>
            <person name="Boedeker C."/>
            <person name="Jeske O."/>
            <person name="Wiegand S."/>
            <person name="Reinhardt R."/>
            <person name="Schumann P."/>
            <person name="Rohde M."/>
            <person name="Spring S."/>
            <person name="Gloeckner F.O."/>
            <person name="Jogler C."/>
        </authorList>
    </citation>
    <scope>NUCLEOTIDE SEQUENCE [LARGE SCALE GENOMIC DNA]</scope>
    <source>
        <strain evidence="2 3">IG16b</strain>
    </source>
</reference>
<dbReference type="NCBIfam" id="NF033919">
    <property type="entry name" value="PA2779_fam"/>
    <property type="match status" value="1"/>
</dbReference>
<evidence type="ECO:0000256" key="1">
    <source>
        <dbReference type="SAM" id="Phobius"/>
    </source>
</evidence>
<accession>A0A1D8AU64</accession>
<dbReference type="Pfam" id="PF20332">
    <property type="entry name" value="DUF6627"/>
    <property type="match status" value="1"/>
</dbReference>
<keyword evidence="1" id="KW-1133">Transmembrane helix</keyword>
<dbReference type="RefSeq" id="WP_069961682.1">
    <property type="nucleotide sequence ID" value="NZ_CP016094.1"/>
</dbReference>
<dbReference type="EMBL" id="CP016094">
    <property type="protein sequence ID" value="AOS44435.1"/>
    <property type="molecule type" value="Genomic_DNA"/>
</dbReference>